<dbReference type="EC" id="3.1.-.-" evidence="1"/>
<evidence type="ECO:0000313" key="2">
    <source>
        <dbReference type="EMBL" id="ODS30403.1"/>
    </source>
</evidence>
<evidence type="ECO:0000313" key="3">
    <source>
        <dbReference type="Proteomes" id="UP000094056"/>
    </source>
</evidence>
<dbReference type="GO" id="GO:0004521">
    <property type="term" value="F:RNA endonuclease activity"/>
    <property type="evidence" value="ECO:0007669"/>
    <property type="project" value="TreeGrafter"/>
</dbReference>
<keyword evidence="1" id="KW-0540">Nuclease</keyword>
<comment type="similarity">
    <text evidence="1">Belongs to the PemK/MazF family.</text>
</comment>
<dbReference type="PANTHER" id="PTHR33988:SF2">
    <property type="entry name" value="ENDORIBONUCLEASE MAZF"/>
    <property type="match status" value="1"/>
</dbReference>
<dbReference type="InterPro" id="IPR003477">
    <property type="entry name" value="PemK-like"/>
</dbReference>
<comment type="function">
    <text evidence="1">Toxic component of a type II toxin-antitoxin (TA) system.</text>
</comment>
<dbReference type="GO" id="GO:0016075">
    <property type="term" value="P:rRNA catabolic process"/>
    <property type="evidence" value="ECO:0007669"/>
    <property type="project" value="TreeGrafter"/>
</dbReference>
<dbReference type="AlphaFoldDB" id="A0A1E3X403"/>
<keyword evidence="1" id="KW-0255">Endonuclease</keyword>
<protein>
    <recommendedName>
        <fullName evidence="1">mRNA interferase</fullName>
        <ecNumber evidence="1">3.1.-.-</ecNumber>
    </recommendedName>
</protein>
<dbReference type="GO" id="GO:0003677">
    <property type="term" value="F:DNA binding"/>
    <property type="evidence" value="ECO:0007669"/>
    <property type="project" value="InterPro"/>
</dbReference>
<accession>A0A1E3X403</accession>
<dbReference type="EMBL" id="MAYW01000231">
    <property type="protein sequence ID" value="ODS30403.1"/>
    <property type="molecule type" value="Genomic_DNA"/>
</dbReference>
<dbReference type="GO" id="GO:0016787">
    <property type="term" value="F:hydrolase activity"/>
    <property type="evidence" value="ECO:0007669"/>
    <property type="project" value="UniProtKB-KW"/>
</dbReference>
<dbReference type="PANTHER" id="PTHR33988">
    <property type="entry name" value="ENDORIBONUCLEASE MAZF-RELATED"/>
    <property type="match status" value="1"/>
</dbReference>
<gene>
    <name evidence="2" type="ORF">SCARUB_04489</name>
</gene>
<keyword evidence="1" id="KW-0378">Hydrolase</keyword>
<dbReference type="InterPro" id="IPR011067">
    <property type="entry name" value="Plasmid_toxin/cell-grow_inhib"/>
</dbReference>
<sequence>MRRGEVWWASLPNPTGSVPGFRRPLVIVQSNDFNRSRINTIIAIVVTSNLKLARAPENILLSAKSTGLPRNSVANVSQIITVDKSFLTVKVGKLTSKQMQQLEEGLRLVLSL</sequence>
<evidence type="ECO:0000256" key="1">
    <source>
        <dbReference type="PIRNR" id="PIRNR033490"/>
    </source>
</evidence>
<proteinExistence type="inferred from homology"/>
<dbReference type="SUPFAM" id="SSF50118">
    <property type="entry name" value="Cell growth inhibitor/plasmid maintenance toxic component"/>
    <property type="match status" value="1"/>
</dbReference>
<dbReference type="GO" id="GO:0006402">
    <property type="term" value="P:mRNA catabolic process"/>
    <property type="evidence" value="ECO:0007669"/>
    <property type="project" value="TreeGrafter"/>
</dbReference>
<name>A0A1E3X403_9BACT</name>
<dbReference type="Gene3D" id="2.30.30.110">
    <property type="match status" value="1"/>
</dbReference>
<reference evidence="2 3" key="1">
    <citation type="submission" date="2016-07" db="EMBL/GenBank/DDBJ databases">
        <title>Draft genome of Scalindua rubra, obtained from a brine-seawater interface in the Red Sea, sheds light on salt adaptation in anammox bacteria.</title>
        <authorList>
            <person name="Speth D.R."/>
            <person name="Lagkouvardos I."/>
            <person name="Wang Y."/>
            <person name="Qian P.-Y."/>
            <person name="Dutilh B.E."/>
            <person name="Jetten M.S."/>
        </authorList>
    </citation>
    <scope>NUCLEOTIDE SEQUENCE [LARGE SCALE GENOMIC DNA]</scope>
    <source>
        <strain evidence="2">BSI-1</strain>
    </source>
</reference>
<dbReference type="Proteomes" id="UP000094056">
    <property type="component" value="Unassembled WGS sequence"/>
</dbReference>
<dbReference type="Pfam" id="PF02452">
    <property type="entry name" value="PemK_toxin"/>
    <property type="match status" value="1"/>
</dbReference>
<dbReference type="PIRSF" id="PIRSF033490">
    <property type="entry name" value="MazF"/>
    <property type="match status" value="1"/>
</dbReference>
<organism evidence="2 3">
    <name type="scientific">Candidatus Scalindua rubra</name>
    <dbReference type="NCBI Taxonomy" id="1872076"/>
    <lineage>
        <taxon>Bacteria</taxon>
        <taxon>Pseudomonadati</taxon>
        <taxon>Planctomycetota</taxon>
        <taxon>Candidatus Brocadiia</taxon>
        <taxon>Candidatus Brocadiales</taxon>
        <taxon>Candidatus Scalinduaceae</taxon>
        <taxon>Candidatus Scalindua</taxon>
    </lineage>
</organism>
<comment type="caution">
    <text evidence="2">The sequence shown here is derived from an EMBL/GenBank/DDBJ whole genome shotgun (WGS) entry which is preliminary data.</text>
</comment>